<dbReference type="RefSeq" id="XP_002554894.1">
    <property type="nucleotide sequence ID" value="XM_002554848.1"/>
</dbReference>
<feature type="compositionally biased region" description="Acidic residues" evidence="4">
    <location>
        <begin position="75"/>
        <end position="112"/>
    </location>
</feature>
<dbReference type="InterPro" id="IPR015943">
    <property type="entry name" value="WD40/YVTN_repeat-like_dom_sf"/>
</dbReference>
<feature type="region of interest" description="Disordered" evidence="4">
    <location>
        <begin position="1"/>
        <end position="23"/>
    </location>
</feature>
<evidence type="ECO:0000256" key="3">
    <source>
        <dbReference type="ARBA" id="ARBA00023242"/>
    </source>
</evidence>
<dbReference type="eggNOG" id="ENOG502S1WJ">
    <property type="taxonomic scope" value="Eukaryota"/>
</dbReference>
<dbReference type="GO" id="GO:0005634">
    <property type="term" value="C:nucleus"/>
    <property type="evidence" value="ECO:0007669"/>
    <property type="project" value="UniProtKB-SubCell"/>
</dbReference>
<dbReference type="GeneID" id="8293127"/>
<comment type="subcellular location">
    <subcellularLocation>
        <location evidence="1">Nucleus</location>
    </subcellularLocation>
</comment>
<evidence type="ECO:0000256" key="4">
    <source>
        <dbReference type="SAM" id="MobiDB-lite"/>
    </source>
</evidence>
<dbReference type="GO" id="GO:0000127">
    <property type="term" value="C:transcription factor TFIIIC complex"/>
    <property type="evidence" value="ECO:0007669"/>
    <property type="project" value="TreeGrafter"/>
</dbReference>
<reference evidence="5 6" key="1">
    <citation type="journal article" date="2009" name="Genome Res.">
        <title>Comparative genomics of protoploid Saccharomycetaceae.</title>
        <authorList>
            <consortium name="The Genolevures Consortium"/>
            <person name="Souciet J.-L."/>
            <person name="Dujon B."/>
            <person name="Gaillardin C."/>
            <person name="Johnston M."/>
            <person name="Baret P.V."/>
            <person name="Cliften P."/>
            <person name="Sherman D.J."/>
            <person name="Weissenbach J."/>
            <person name="Westhof E."/>
            <person name="Wincker P."/>
            <person name="Jubin C."/>
            <person name="Poulain J."/>
            <person name="Barbe V."/>
            <person name="Segurens B."/>
            <person name="Artiguenave F."/>
            <person name="Anthouard V."/>
            <person name="Vacherie B."/>
            <person name="Val M.-E."/>
            <person name="Fulton R.S."/>
            <person name="Minx P."/>
            <person name="Wilson R."/>
            <person name="Durrens P."/>
            <person name="Jean G."/>
            <person name="Marck C."/>
            <person name="Martin T."/>
            <person name="Nikolski M."/>
            <person name="Rolland T."/>
            <person name="Seret M.-L."/>
            <person name="Casaregola S."/>
            <person name="Despons L."/>
            <person name="Fairhead C."/>
            <person name="Fischer G."/>
            <person name="Lafontaine I."/>
            <person name="Leh V."/>
            <person name="Lemaire M."/>
            <person name="de Montigny J."/>
            <person name="Neuveglise C."/>
            <person name="Thierry A."/>
            <person name="Blanc-Lenfle I."/>
            <person name="Bleykasten C."/>
            <person name="Diffels J."/>
            <person name="Fritsch E."/>
            <person name="Frangeul L."/>
            <person name="Goeffon A."/>
            <person name="Jauniaux N."/>
            <person name="Kachouri-Lafond R."/>
            <person name="Payen C."/>
            <person name="Potier S."/>
            <person name="Pribylova L."/>
            <person name="Ozanne C."/>
            <person name="Richard G.-F."/>
            <person name="Sacerdot C."/>
            <person name="Straub M.-L."/>
            <person name="Talla E."/>
        </authorList>
    </citation>
    <scope>NUCLEOTIDE SEQUENCE [LARGE SCALE GENOMIC DNA]</scope>
    <source>
        <strain evidence="6">ATCC 56472 / CBS 6340 / NRRL Y-8284</strain>
    </source>
</reference>
<dbReference type="EMBL" id="CU928170">
    <property type="protein sequence ID" value="CAR24457.1"/>
    <property type="molecule type" value="Genomic_DNA"/>
</dbReference>
<accession>C5DJG8</accession>
<evidence type="ECO:0000256" key="2">
    <source>
        <dbReference type="ARBA" id="ARBA00023163"/>
    </source>
</evidence>
<keyword evidence="6" id="KW-1185">Reference proteome</keyword>
<dbReference type="InterPro" id="IPR001680">
    <property type="entry name" value="WD40_rpt"/>
</dbReference>
<dbReference type="AlphaFoldDB" id="C5DJG8"/>
<name>C5DJG8_LACTC</name>
<feature type="region of interest" description="Disordered" evidence="4">
    <location>
        <begin position="43"/>
        <end position="153"/>
    </location>
</feature>
<dbReference type="SUPFAM" id="SSF50978">
    <property type="entry name" value="WD40 repeat-like"/>
    <property type="match status" value="1"/>
</dbReference>
<dbReference type="InParanoid" id="C5DJG8"/>
<protein>
    <submittedName>
        <fullName evidence="5">KLTH0F16324p</fullName>
    </submittedName>
</protein>
<dbReference type="Pfam" id="PF00400">
    <property type="entry name" value="WD40"/>
    <property type="match status" value="1"/>
</dbReference>
<evidence type="ECO:0000313" key="6">
    <source>
        <dbReference type="Proteomes" id="UP000002036"/>
    </source>
</evidence>
<sequence>MARPKGSSGPNEGGKKVRTLDSFNGVKVSSVNRSAAALAVLNSEIASTRTRPRRSASQKASQSLAEMIDPHVGSLDDDEDFEPPGEQGDVEGAEAEEEYEERDDLEDDELDNPIEKPSTRAKKTKSTSAAAGVPKPRATGAKRGRKPKKAASVNEEIKALTPTSKLDNKHRIIRGLKDLTSARDKIERIYGLNEQKLLGLAKVKEGFEAGPFDFDLQTIQEDSKYFVDSSPPWSKENIAHAIRLKKAKFDLMEESDLNYLFPVRQSELRLIIGDLDTAIATGQKVEFPVLPCGKRKGFIYSTGALVTDIAWLPRDLNGELFLAVSMSKYFDDPADPHLRLFSKEEHISCVTIFRLDPNTLSFEKYQTIVHQFGETWGLKWHEAYQDDQSLGLLAACCQDGTVKFIKVNLVQNYEIIMLQEASLEISIPQGLISCFDFTSSLSIICGFQNGYVAEFELGSNLPSFYYKVHDSYIISIVTAYSQYEDIIINTISVDGFTCAFNPKSIRTTKSIVGRARGGNNTPAVYCPQLYCVAYSDGVNSVKAYPPRAVFATHQICMHDNTVSSLAASKRHPYLLSGSADGALMINNMARRFLTGIKNNTTVYKYLKLWQWDYSLKEDKYRLDPNYEVYNFSVNEVSKAKVDPHGINISSVKWNETTKFGKFFAFVNNAGMMVVEELGSEQQN</sequence>
<dbReference type="STRING" id="559295.C5DJG8"/>
<organism evidence="5 6">
    <name type="scientific">Lachancea thermotolerans (strain ATCC 56472 / CBS 6340 / NRRL Y-8284)</name>
    <name type="common">Yeast</name>
    <name type="synonym">Kluyveromyces thermotolerans</name>
    <dbReference type="NCBI Taxonomy" id="559295"/>
    <lineage>
        <taxon>Eukaryota</taxon>
        <taxon>Fungi</taxon>
        <taxon>Dikarya</taxon>
        <taxon>Ascomycota</taxon>
        <taxon>Saccharomycotina</taxon>
        <taxon>Saccharomycetes</taxon>
        <taxon>Saccharomycetales</taxon>
        <taxon>Saccharomycetaceae</taxon>
        <taxon>Lachancea</taxon>
    </lineage>
</organism>
<dbReference type="OrthoDB" id="4703at2759"/>
<dbReference type="KEGG" id="lth:KLTH0F16324g"/>
<gene>
    <name evidence="5" type="ordered locus">KLTH0F16324g</name>
</gene>
<dbReference type="SMART" id="SM00320">
    <property type="entry name" value="WD40"/>
    <property type="match status" value="2"/>
</dbReference>
<dbReference type="Gene3D" id="2.130.10.10">
    <property type="entry name" value="YVTN repeat-like/Quinoprotein amine dehydrogenase"/>
    <property type="match status" value="1"/>
</dbReference>
<evidence type="ECO:0000256" key="1">
    <source>
        <dbReference type="ARBA" id="ARBA00004123"/>
    </source>
</evidence>
<feature type="compositionally biased region" description="Low complexity" evidence="4">
    <location>
        <begin position="126"/>
        <end position="139"/>
    </location>
</feature>
<proteinExistence type="predicted"/>
<dbReference type="PANTHER" id="PTHR15052:SF2">
    <property type="entry name" value="GENERAL TRANSCRIPTION FACTOR 3C POLYPEPTIDE 2"/>
    <property type="match status" value="1"/>
</dbReference>
<feature type="compositionally biased region" description="Basic residues" evidence="4">
    <location>
        <begin position="140"/>
        <end position="149"/>
    </location>
</feature>
<dbReference type="FunCoup" id="C5DJG8">
    <property type="interactions" value="249"/>
</dbReference>
<dbReference type="InterPro" id="IPR036322">
    <property type="entry name" value="WD40_repeat_dom_sf"/>
</dbReference>
<keyword evidence="2" id="KW-0804">Transcription</keyword>
<dbReference type="PANTHER" id="PTHR15052">
    <property type="entry name" value="RNA POLYMERASE III TRANSCRIPTION INITIATION FACTOR COMPLEX SUBUNIT"/>
    <property type="match status" value="1"/>
</dbReference>
<keyword evidence="3" id="KW-0539">Nucleus</keyword>
<dbReference type="Proteomes" id="UP000002036">
    <property type="component" value="Chromosome F"/>
</dbReference>
<dbReference type="GO" id="GO:0006383">
    <property type="term" value="P:transcription by RNA polymerase III"/>
    <property type="evidence" value="ECO:0007669"/>
    <property type="project" value="TreeGrafter"/>
</dbReference>
<dbReference type="OMA" id="HDIREPG"/>
<dbReference type="HOGENOM" id="CLU_023122_0_0_1"/>
<dbReference type="InterPro" id="IPR052416">
    <property type="entry name" value="GTF3C_component"/>
</dbReference>
<evidence type="ECO:0000313" key="5">
    <source>
        <dbReference type="EMBL" id="CAR24457.1"/>
    </source>
</evidence>